<evidence type="ECO:0000313" key="2">
    <source>
        <dbReference type="Proteomes" id="UP001209878"/>
    </source>
</evidence>
<evidence type="ECO:0000313" key="1">
    <source>
        <dbReference type="EMBL" id="KAK2190673.1"/>
    </source>
</evidence>
<organism evidence="1 2">
    <name type="scientific">Ridgeia piscesae</name>
    <name type="common">Tubeworm</name>
    <dbReference type="NCBI Taxonomy" id="27915"/>
    <lineage>
        <taxon>Eukaryota</taxon>
        <taxon>Metazoa</taxon>
        <taxon>Spiralia</taxon>
        <taxon>Lophotrochozoa</taxon>
        <taxon>Annelida</taxon>
        <taxon>Polychaeta</taxon>
        <taxon>Sedentaria</taxon>
        <taxon>Canalipalpata</taxon>
        <taxon>Sabellida</taxon>
        <taxon>Siboglinidae</taxon>
        <taxon>Ridgeia</taxon>
    </lineage>
</organism>
<comment type="caution">
    <text evidence="1">The sequence shown here is derived from an EMBL/GenBank/DDBJ whole genome shotgun (WGS) entry which is preliminary data.</text>
</comment>
<dbReference type="Proteomes" id="UP001209878">
    <property type="component" value="Unassembled WGS sequence"/>
</dbReference>
<reference evidence="1" key="1">
    <citation type="journal article" date="2023" name="Mol. Biol. Evol.">
        <title>Third-Generation Sequencing Reveals the Adaptive Role of the Epigenome in Three Deep-Sea Polychaetes.</title>
        <authorList>
            <person name="Perez M."/>
            <person name="Aroh O."/>
            <person name="Sun Y."/>
            <person name="Lan Y."/>
            <person name="Juniper S.K."/>
            <person name="Young C.R."/>
            <person name="Angers B."/>
            <person name="Qian P.Y."/>
        </authorList>
    </citation>
    <scope>NUCLEOTIDE SEQUENCE</scope>
    <source>
        <strain evidence="1">R07B-5</strain>
    </source>
</reference>
<dbReference type="AlphaFoldDB" id="A0AAD9UID5"/>
<name>A0AAD9UID5_RIDPI</name>
<proteinExistence type="predicted"/>
<protein>
    <submittedName>
        <fullName evidence="1">Uncharacterized protein</fullName>
    </submittedName>
</protein>
<sequence>MSQHAQSCRVEIGMQAANRWHHQSNIVLPTYRFAVKVTENCIRGVANCPLTIAKLPPVTALVHHLKIFSFLDAQFSLVSPLSLMHYFNDPGSFLKQFVAEGLLILVEPRRCPAGLFHLGGLWLSFLKTCISGINFSPLVHHGRGASVHGGWRPCPLHHAAVGVWVVKWAGNWGRGAYPPSSIWILSVITDWGRGAYPPSCVWILPVVMDWGWGSYPSSSVWVFSLCRELDPVVLWRDVSHIILCH</sequence>
<gene>
    <name evidence="1" type="ORF">NP493_70g00011</name>
</gene>
<keyword evidence="2" id="KW-1185">Reference proteome</keyword>
<dbReference type="EMBL" id="JAODUO010000072">
    <property type="protein sequence ID" value="KAK2190673.1"/>
    <property type="molecule type" value="Genomic_DNA"/>
</dbReference>
<accession>A0AAD9UID5</accession>